<dbReference type="EMBL" id="JAFBMS010000002">
    <property type="protein sequence ID" value="KAG9354641.1"/>
    <property type="molecule type" value="Genomic_DNA"/>
</dbReference>
<feature type="compositionally biased region" description="Polar residues" evidence="1">
    <location>
        <begin position="40"/>
        <end position="57"/>
    </location>
</feature>
<protein>
    <submittedName>
        <fullName evidence="2">Uncharacterized protein</fullName>
    </submittedName>
</protein>
<feature type="region of interest" description="Disordered" evidence="1">
    <location>
        <begin position="32"/>
        <end position="84"/>
    </location>
</feature>
<evidence type="ECO:0000256" key="1">
    <source>
        <dbReference type="SAM" id="MobiDB-lite"/>
    </source>
</evidence>
<evidence type="ECO:0000313" key="3">
    <source>
        <dbReference type="Proteomes" id="UP000824540"/>
    </source>
</evidence>
<gene>
    <name evidence="2" type="ORF">JZ751_001354</name>
</gene>
<keyword evidence="3" id="KW-1185">Reference proteome</keyword>
<accession>A0A8T2PTK6</accession>
<dbReference type="Proteomes" id="UP000824540">
    <property type="component" value="Unassembled WGS sequence"/>
</dbReference>
<organism evidence="2 3">
    <name type="scientific">Albula glossodonta</name>
    <name type="common">roundjaw bonefish</name>
    <dbReference type="NCBI Taxonomy" id="121402"/>
    <lineage>
        <taxon>Eukaryota</taxon>
        <taxon>Metazoa</taxon>
        <taxon>Chordata</taxon>
        <taxon>Craniata</taxon>
        <taxon>Vertebrata</taxon>
        <taxon>Euteleostomi</taxon>
        <taxon>Actinopterygii</taxon>
        <taxon>Neopterygii</taxon>
        <taxon>Teleostei</taxon>
        <taxon>Albuliformes</taxon>
        <taxon>Albulidae</taxon>
        <taxon>Albula</taxon>
    </lineage>
</organism>
<evidence type="ECO:0000313" key="2">
    <source>
        <dbReference type="EMBL" id="KAG9354641.1"/>
    </source>
</evidence>
<proteinExistence type="predicted"/>
<sequence length="114" mass="12541">MGATDVLFRIQMGLQQGAPLVSVTSVPDGNLHSGQRVLTADSQKSTQSEGNKLSPNQENKEKKVSKQAMVVTNSPPRPSSEHSFSANFSGEFSFSDMSHSNWSTREMFPTWMFS</sequence>
<dbReference type="AlphaFoldDB" id="A0A8T2PTK6"/>
<name>A0A8T2PTK6_9TELE</name>
<comment type="caution">
    <text evidence="2">The sequence shown here is derived from an EMBL/GenBank/DDBJ whole genome shotgun (WGS) entry which is preliminary data.</text>
</comment>
<reference evidence="2" key="1">
    <citation type="thesis" date="2021" institute="BYU ScholarsArchive" country="Provo, UT, USA">
        <title>Applications of and Algorithms for Genome Assembly and Genomic Analyses with an Emphasis on Marine Teleosts.</title>
        <authorList>
            <person name="Pickett B.D."/>
        </authorList>
    </citation>
    <scope>NUCLEOTIDE SEQUENCE</scope>
    <source>
        <strain evidence="2">HI-2016</strain>
    </source>
</reference>